<name>A0A2W5V528_9BACT</name>
<comment type="pathway">
    <text evidence="2">Lipid metabolism; sphingolipid metabolism.</text>
</comment>
<keyword evidence="4" id="KW-0328">Glycosyltransferase</keyword>
<reference evidence="10 11" key="1">
    <citation type="submission" date="2017-08" db="EMBL/GenBank/DDBJ databases">
        <title>Infants hospitalized years apart are colonized by the same room-sourced microbial strains.</title>
        <authorList>
            <person name="Brooks B."/>
            <person name="Olm M.R."/>
            <person name="Firek B.A."/>
            <person name="Baker R."/>
            <person name="Thomas B.C."/>
            <person name="Morowitz M.J."/>
            <person name="Banfield J.F."/>
        </authorList>
    </citation>
    <scope>NUCLEOTIDE SEQUENCE [LARGE SCALE GENOMIC DNA]</scope>
    <source>
        <strain evidence="10">S2_003_000_R2_14</strain>
    </source>
</reference>
<dbReference type="PANTHER" id="PTHR12726:SF0">
    <property type="entry name" value="CERAMIDE GLUCOSYLTRANSFERASE"/>
    <property type="match status" value="1"/>
</dbReference>
<evidence type="ECO:0000256" key="5">
    <source>
        <dbReference type="ARBA" id="ARBA00022679"/>
    </source>
</evidence>
<dbReference type="Gene3D" id="3.90.550.10">
    <property type="entry name" value="Spore Coat Polysaccharide Biosynthesis Protein SpsA, Chain A"/>
    <property type="match status" value="1"/>
</dbReference>
<dbReference type="InterPro" id="IPR025993">
    <property type="entry name" value="Ceramide_glucosylTrfase"/>
</dbReference>
<dbReference type="PANTHER" id="PTHR12726">
    <property type="entry name" value="CERAMIDE GLUCOSYLTRANSFERASE"/>
    <property type="match status" value="1"/>
</dbReference>
<dbReference type="Pfam" id="PF13506">
    <property type="entry name" value="Glyco_transf_21"/>
    <property type="match status" value="1"/>
</dbReference>
<evidence type="ECO:0000256" key="1">
    <source>
        <dbReference type="ARBA" id="ARBA00004141"/>
    </source>
</evidence>
<evidence type="ECO:0000256" key="9">
    <source>
        <dbReference type="SAM" id="Phobius"/>
    </source>
</evidence>
<dbReference type="EMBL" id="QFQP01000048">
    <property type="protein sequence ID" value="PZR05121.1"/>
    <property type="molecule type" value="Genomic_DNA"/>
</dbReference>
<dbReference type="AlphaFoldDB" id="A0A2W5V528"/>
<evidence type="ECO:0000256" key="8">
    <source>
        <dbReference type="ARBA" id="ARBA00023136"/>
    </source>
</evidence>
<keyword evidence="8 9" id="KW-0472">Membrane</keyword>
<protein>
    <submittedName>
        <fullName evidence="10">Glycosyl transferase</fullName>
    </submittedName>
</protein>
<dbReference type="GO" id="GO:0016020">
    <property type="term" value="C:membrane"/>
    <property type="evidence" value="ECO:0007669"/>
    <property type="project" value="UniProtKB-SubCell"/>
</dbReference>
<evidence type="ECO:0000313" key="10">
    <source>
        <dbReference type="EMBL" id="PZR05121.1"/>
    </source>
</evidence>
<dbReference type="InterPro" id="IPR029044">
    <property type="entry name" value="Nucleotide-diphossugar_trans"/>
</dbReference>
<keyword evidence="6 9" id="KW-0812">Transmembrane</keyword>
<feature type="transmembrane region" description="Helical" evidence="9">
    <location>
        <begin position="332"/>
        <end position="352"/>
    </location>
</feature>
<dbReference type="SUPFAM" id="SSF53448">
    <property type="entry name" value="Nucleotide-diphospho-sugar transferases"/>
    <property type="match status" value="1"/>
</dbReference>
<accession>A0A2W5V528</accession>
<proteinExistence type="predicted"/>
<evidence type="ECO:0000256" key="4">
    <source>
        <dbReference type="ARBA" id="ARBA00022676"/>
    </source>
</evidence>
<comment type="pathway">
    <text evidence="3">Sphingolipid metabolism.</text>
</comment>
<comment type="subcellular location">
    <subcellularLocation>
        <location evidence="1">Membrane</location>
        <topology evidence="1">Multi-pass membrane protein</topology>
    </subcellularLocation>
</comment>
<keyword evidence="7 9" id="KW-1133">Transmembrane helix</keyword>
<evidence type="ECO:0000256" key="6">
    <source>
        <dbReference type="ARBA" id="ARBA00022692"/>
    </source>
</evidence>
<organism evidence="10 11">
    <name type="scientific">Archangium gephyra</name>
    <dbReference type="NCBI Taxonomy" id="48"/>
    <lineage>
        <taxon>Bacteria</taxon>
        <taxon>Pseudomonadati</taxon>
        <taxon>Myxococcota</taxon>
        <taxon>Myxococcia</taxon>
        <taxon>Myxococcales</taxon>
        <taxon>Cystobacterineae</taxon>
        <taxon>Archangiaceae</taxon>
        <taxon>Archangium</taxon>
    </lineage>
</organism>
<keyword evidence="5 10" id="KW-0808">Transferase</keyword>
<comment type="caution">
    <text evidence="10">The sequence shown here is derived from an EMBL/GenBank/DDBJ whole genome shotgun (WGS) entry which is preliminary data.</text>
</comment>
<dbReference type="GO" id="GO:0008120">
    <property type="term" value="F:ceramide glucosyltransferase activity"/>
    <property type="evidence" value="ECO:0007669"/>
    <property type="project" value="TreeGrafter"/>
</dbReference>
<dbReference type="GO" id="GO:0006679">
    <property type="term" value="P:glucosylceramide biosynthetic process"/>
    <property type="evidence" value="ECO:0007669"/>
    <property type="project" value="TreeGrafter"/>
</dbReference>
<dbReference type="Proteomes" id="UP000249061">
    <property type="component" value="Unassembled WGS sequence"/>
</dbReference>
<evidence type="ECO:0000313" key="11">
    <source>
        <dbReference type="Proteomes" id="UP000249061"/>
    </source>
</evidence>
<evidence type="ECO:0000256" key="3">
    <source>
        <dbReference type="ARBA" id="ARBA00004991"/>
    </source>
</evidence>
<gene>
    <name evidence="10" type="ORF">DI536_33030</name>
</gene>
<sequence length="384" mass="41535">MFTTLLVCASCVGLLALVVQRLCVGIALRRSPRVTSSTPGISILKPLCGLDDALDDNLAAFAALDYPNFEVLLGVKDRNDAAWPVAQRWAARDRRFRVVQQRSSPGLNPKVNQLVTLEPEAEHALLMVSDSNARLPSGALREIAALFENPEVGCVTNPVSGLLHDSFGALLDNLHLASGIGAAQLGAKTLADRDLVVGKSMTLRRTALEQLGGFEHFADVLAEDYVIGQDLRANGWRLEVAQTPVWNVSVSRSTRSFFDRYLRWGVIHRTAVTLPTSLAQGLVNPLPWMALALVLSPGLGLASLLLGAVILKVALDVSSARALKCGPLGWRVAFAVLVKDALLFVTWLNGFFSRTVLWRGRRLRVGARSRLIGTRPALTPAEAT</sequence>
<feature type="transmembrane region" description="Helical" evidence="9">
    <location>
        <begin position="288"/>
        <end position="311"/>
    </location>
</feature>
<evidence type="ECO:0000256" key="7">
    <source>
        <dbReference type="ARBA" id="ARBA00022989"/>
    </source>
</evidence>
<evidence type="ECO:0000256" key="2">
    <source>
        <dbReference type="ARBA" id="ARBA00004760"/>
    </source>
</evidence>